<evidence type="ECO:0000259" key="1">
    <source>
        <dbReference type="PROSITE" id="PS51471"/>
    </source>
</evidence>
<evidence type="ECO:0000313" key="2">
    <source>
        <dbReference type="EMBL" id="XCH28005.1"/>
    </source>
</evidence>
<feature type="domain" description="Fe2OG dioxygenase" evidence="1">
    <location>
        <begin position="99"/>
        <end position="197"/>
    </location>
</feature>
<dbReference type="GO" id="GO:0051213">
    <property type="term" value="F:dioxygenase activity"/>
    <property type="evidence" value="ECO:0007669"/>
    <property type="project" value="UniProtKB-KW"/>
</dbReference>
<dbReference type="Pfam" id="PF13532">
    <property type="entry name" value="2OG-FeII_Oxy_2"/>
    <property type="match status" value="1"/>
</dbReference>
<dbReference type="GO" id="GO:0006307">
    <property type="term" value="P:DNA alkylation repair"/>
    <property type="evidence" value="ECO:0007669"/>
    <property type="project" value="InterPro"/>
</dbReference>
<dbReference type="InterPro" id="IPR032854">
    <property type="entry name" value="ALKBH3"/>
</dbReference>
<reference evidence="2" key="1">
    <citation type="submission" date="2024-06" db="EMBL/GenBank/DDBJ databases">
        <title>Sequencing and assembly of the genome of Dyadobacter sp. strain 676, a symbiont of Cyamopsis tetragonoloba.</title>
        <authorList>
            <person name="Guro P."/>
            <person name="Sazanova A."/>
            <person name="Kuznetsova I."/>
            <person name="Belimov A."/>
            <person name="Safronova V."/>
        </authorList>
    </citation>
    <scope>NUCLEOTIDE SEQUENCE</scope>
    <source>
        <strain evidence="2">676</strain>
    </source>
</reference>
<dbReference type="Gene3D" id="2.60.120.590">
    <property type="entry name" value="Alpha-ketoglutarate-dependent dioxygenase AlkB-like"/>
    <property type="match status" value="1"/>
</dbReference>
<keyword evidence="2" id="KW-0560">Oxidoreductase</keyword>
<dbReference type="PANTHER" id="PTHR31212:SF4">
    <property type="entry name" value="ALPHA-KETOGLUTARATE-DEPENDENT DIOXYGENASE ALKB HOMOLOG 3"/>
    <property type="match status" value="1"/>
</dbReference>
<organism evidence="2">
    <name type="scientific">Dyadobacter sp. 676</name>
    <dbReference type="NCBI Taxonomy" id="3088362"/>
    <lineage>
        <taxon>Bacteria</taxon>
        <taxon>Pseudomonadati</taxon>
        <taxon>Bacteroidota</taxon>
        <taxon>Cytophagia</taxon>
        <taxon>Cytophagales</taxon>
        <taxon>Spirosomataceae</taxon>
        <taxon>Dyadobacter</taxon>
    </lineage>
</organism>
<protein>
    <submittedName>
        <fullName evidence="2">Alpha-ketoglutarate-dependent dioxygenase AlkB</fullName>
    </submittedName>
</protein>
<dbReference type="InterPro" id="IPR027450">
    <property type="entry name" value="AlkB-like"/>
</dbReference>
<dbReference type="PANTHER" id="PTHR31212">
    <property type="entry name" value="ALPHA-KETOGLUTARATE-DEPENDENT DIOXYGENASE ALKB HOMOLOG 3"/>
    <property type="match status" value="1"/>
</dbReference>
<accession>A0AAU8FVA7</accession>
<dbReference type="AlphaFoldDB" id="A0AAU8FVA7"/>
<sequence>MQFKLFDDQQQLRLPQHLMQYTPGFINESEASRLLKLFLTTVPWEQHKVIMYDKEIVTPRLCAWYGPRPIRENDVRTPRPMTAELQSLRQRIMVVTGIRFDGVLLNYYRDGNDSVAWHADKDTIPGVKTDIASVSLGQVRNFDFRSKDNHSQRYSIALEHGSLLLMKADLQKYWEHRIAKSSTPMTARINLTFRKTHV</sequence>
<dbReference type="InterPro" id="IPR005123">
    <property type="entry name" value="Oxoglu/Fe-dep_dioxygenase_dom"/>
</dbReference>
<dbReference type="SUPFAM" id="SSF51197">
    <property type="entry name" value="Clavaminate synthase-like"/>
    <property type="match status" value="1"/>
</dbReference>
<name>A0AAU8FVA7_9BACT</name>
<keyword evidence="2" id="KW-0223">Dioxygenase</keyword>
<dbReference type="RefSeq" id="WP_353723237.1">
    <property type="nucleotide sequence ID" value="NZ_CP159289.1"/>
</dbReference>
<gene>
    <name evidence="2" type="ORF">ABV298_23905</name>
</gene>
<proteinExistence type="predicted"/>
<dbReference type="InterPro" id="IPR037151">
    <property type="entry name" value="AlkB-like_sf"/>
</dbReference>
<dbReference type="EMBL" id="CP159289">
    <property type="protein sequence ID" value="XCH28005.1"/>
    <property type="molecule type" value="Genomic_DNA"/>
</dbReference>
<dbReference type="PROSITE" id="PS51471">
    <property type="entry name" value="FE2OG_OXY"/>
    <property type="match status" value="1"/>
</dbReference>